<proteinExistence type="predicted"/>
<dbReference type="Proteomes" id="UP000474024">
    <property type="component" value="Unassembled WGS sequence"/>
</dbReference>
<protein>
    <submittedName>
        <fullName evidence="1">Family 43 glycosylhydrolase</fullName>
    </submittedName>
</protein>
<keyword evidence="2" id="KW-1185">Reference proteome</keyword>
<evidence type="ECO:0000313" key="1">
    <source>
        <dbReference type="EMBL" id="MST75953.1"/>
    </source>
</evidence>
<dbReference type="EMBL" id="VUNI01000032">
    <property type="protein sequence ID" value="MST75953.1"/>
    <property type="molecule type" value="Genomic_DNA"/>
</dbReference>
<name>A0A6L5YTT0_9FIRM</name>
<sequence>MYKKKIFLLIALLLLLTVLSMIFLYLVSPKKNAHIIMKVANAHNGDAKFYNDYIVTEVQGKLVIYDMNGNQIKSFSDINANWIYCMPQENYIIYANSDCQIGLLKVDDNFNIISNRIIMTTANMQIDPTLIKVQNTYYLTATEIQGTANNADINAENGTYTLHLFKSTDLTNWSLVQDVITAKNNIEDVDIMYLNHKFYITFEKEVVDKGDSSLNVATIDTTQANKTTITELLPADCDHEPASVKATKNGFRVYYSCDKNYPGESYSGSQIFYSDYDLNWNPISIDCPVETETQKGILLYEVKDGDHGKQYFLYSQDYLNEDNMIIEEQ</sequence>
<dbReference type="Gene3D" id="2.115.10.20">
    <property type="entry name" value="Glycosyl hydrolase domain, family 43"/>
    <property type="match status" value="1"/>
</dbReference>
<dbReference type="GO" id="GO:0016787">
    <property type="term" value="F:hydrolase activity"/>
    <property type="evidence" value="ECO:0007669"/>
    <property type="project" value="UniProtKB-KW"/>
</dbReference>
<evidence type="ECO:0000313" key="2">
    <source>
        <dbReference type="Proteomes" id="UP000474024"/>
    </source>
</evidence>
<keyword evidence="1" id="KW-0378">Hydrolase</keyword>
<dbReference type="InterPro" id="IPR023296">
    <property type="entry name" value="Glyco_hydro_beta-prop_sf"/>
</dbReference>
<dbReference type="SUPFAM" id="SSF75005">
    <property type="entry name" value="Arabinanase/levansucrase/invertase"/>
    <property type="match status" value="1"/>
</dbReference>
<organism evidence="1 2">
    <name type="scientific">Roseburia porci</name>
    <dbReference type="NCBI Taxonomy" id="2605790"/>
    <lineage>
        <taxon>Bacteria</taxon>
        <taxon>Bacillati</taxon>
        <taxon>Bacillota</taxon>
        <taxon>Clostridia</taxon>
        <taxon>Lachnospirales</taxon>
        <taxon>Lachnospiraceae</taxon>
        <taxon>Roseburia</taxon>
    </lineage>
</organism>
<accession>A0A6L5YTT0</accession>
<gene>
    <name evidence="1" type="ORF">FYJ75_13305</name>
</gene>
<reference evidence="1 2" key="1">
    <citation type="submission" date="2019-08" db="EMBL/GenBank/DDBJ databases">
        <title>In-depth cultivation of the pig gut microbiome towards novel bacterial diversity and tailored functional studies.</title>
        <authorList>
            <person name="Wylensek D."/>
            <person name="Hitch T.C.A."/>
            <person name="Clavel T."/>
        </authorList>
    </citation>
    <scope>NUCLEOTIDE SEQUENCE [LARGE SCALE GENOMIC DNA]</scope>
    <source>
        <strain evidence="1 2">MUC/MUC-530-WT-4D</strain>
    </source>
</reference>
<dbReference type="AlphaFoldDB" id="A0A6L5YTT0"/>
<comment type="caution">
    <text evidence="1">The sequence shown here is derived from an EMBL/GenBank/DDBJ whole genome shotgun (WGS) entry which is preliminary data.</text>
</comment>